<reference evidence="1" key="1">
    <citation type="submission" date="2024-07" db="EMBL/GenBank/DDBJ databases">
        <title>Genome sequencing of plant associated microbes to promote plant fitness in Sorghum bicolor and Oryza sativa.</title>
        <authorList>
            <person name="Coleman-Derr D."/>
        </authorList>
    </citation>
    <scope>NUCLEOTIDE SEQUENCE</scope>
    <source>
        <strain evidence="1">SAI-173</strain>
    </source>
</reference>
<gene>
    <name evidence="1" type="ORF">RKD21_005876</name>
</gene>
<keyword evidence="2" id="KW-1185">Reference proteome</keyword>
<dbReference type="EMBL" id="JBGCBD010000002">
    <property type="protein sequence ID" value="MEY9815619.1"/>
    <property type="molecule type" value="Genomic_DNA"/>
</dbReference>
<sequence>MSALLVAVPLSLVSAVAYAFAAVTQARLATRGSGAGALRLLGSGAWWGAVSLNAAAALLHVVALKYGPLTVVQPLGALTLVAAVPLGARTAGRQVSAVEWRGTALTLAGLAVVLATASAPAPDDVLSVPEALAVAGGTASLVGLLSWPGTRPGLRHATASGIASGVASALTQTVTVAATDRTGPLLDVRVIGVALLVAVFSAGGLLLAQTAYRGGLGAPLAMVTLANPLAAAVIGLGLLGEHLRGGAPGVAFGLFGAALAARGVILLSRAAEGTSAGPAEGQDEPGTSPAGPRIPGPATTGTSGFARWTPPAVVGPYAPSPSAGTTVLAPGQEGATPTAEGAALRPVSPAPGPPAKAPRPGRRRRRHRCPGRRAGERRAA</sequence>
<evidence type="ECO:0000313" key="1">
    <source>
        <dbReference type="EMBL" id="MEY9815619.1"/>
    </source>
</evidence>
<organism evidence="1 2">
    <name type="scientific">Streptomyces albogriseolus</name>
    <dbReference type="NCBI Taxonomy" id="1887"/>
    <lineage>
        <taxon>Bacteria</taxon>
        <taxon>Bacillati</taxon>
        <taxon>Actinomycetota</taxon>
        <taxon>Actinomycetes</taxon>
        <taxon>Kitasatosporales</taxon>
        <taxon>Streptomycetaceae</taxon>
        <taxon>Streptomyces</taxon>
        <taxon>Streptomyces albogriseolus group</taxon>
    </lineage>
</organism>
<evidence type="ECO:0000313" key="2">
    <source>
        <dbReference type="Proteomes" id="UP001565447"/>
    </source>
</evidence>
<protein>
    <submittedName>
        <fullName evidence="1">Drug/metabolite transporter (DMT)-like permease</fullName>
    </submittedName>
</protein>
<name>A0ACC6UVN9_STRAO</name>
<comment type="caution">
    <text evidence="1">The sequence shown here is derived from an EMBL/GenBank/DDBJ whole genome shotgun (WGS) entry which is preliminary data.</text>
</comment>
<accession>A0ACC6UVN9</accession>
<dbReference type="Proteomes" id="UP001565447">
    <property type="component" value="Unassembled WGS sequence"/>
</dbReference>
<proteinExistence type="predicted"/>